<dbReference type="STRING" id="1173022.Cri9333_4545"/>
<dbReference type="SUPFAM" id="SSF88723">
    <property type="entry name" value="PIN domain-like"/>
    <property type="match status" value="1"/>
</dbReference>
<dbReference type="OrthoDB" id="164456at2"/>
<dbReference type="Pfam" id="PF01850">
    <property type="entry name" value="PIN"/>
    <property type="match status" value="1"/>
</dbReference>
<dbReference type="eggNOG" id="COG2402">
    <property type="taxonomic scope" value="Bacteria"/>
</dbReference>
<evidence type="ECO:0000313" key="3">
    <source>
        <dbReference type="Proteomes" id="UP000010472"/>
    </source>
</evidence>
<dbReference type="KEGG" id="cep:Cri9333_4545"/>
<protein>
    <recommendedName>
        <fullName evidence="1">PIN domain-containing protein</fullName>
    </recommendedName>
</protein>
<keyword evidence="3" id="KW-1185">Reference proteome</keyword>
<dbReference type="PATRIC" id="fig|1173022.3.peg.4909"/>
<dbReference type="InterPro" id="IPR029060">
    <property type="entry name" value="PIN-like_dom_sf"/>
</dbReference>
<dbReference type="PANTHER" id="PTHR42188:SF1">
    <property type="entry name" value="23S RRNA-SPECIFIC ENDONUCLEASE VAPC20"/>
    <property type="match status" value="1"/>
</dbReference>
<dbReference type="AlphaFoldDB" id="K9W548"/>
<evidence type="ECO:0000259" key="1">
    <source>
        <dbReference type="Pfam" id="PF01850"/>
    </source>
</evidence>
<dbReference type="HOGENOM" id="CLU_136715_1_1_3"/>
<feature type="domain" description="PIN" evidence="1">
    <location>
        <begin position="7"/>
        <end position="129"/>
    </location>
</feature>
<dbReference type="RefSeq" id="WP_015205417.1">
    <property type="nucleotide sequence ID" value="NC_019753.1"/>
</dbReference>
<dbReference type="Gene3D" id="3.40.50.1010">
    <property type="entry name" value="5'-nuclease"/>
    <property type="match status" value="1"/>
</dbReference>
<organism evidence="2 3">
    <name type="scientific">Crinalium epipsammum PCC 9333</name>
    <dbReference type="NCBI Taxonomy" id="1173022"/>
    <lineage>
        <taxon>Bacteria</taxon>
        <taxon>Bacillati</taxon>
        <taxon>Cyanobacteriota</taxon>
        <taxon>Cyanophyceae</taxon>
        <taxon>Gomontiellales</taxon>
        <taxon>Gomontiellaceae</taxon>
        <taxon>Crinalium</taxon>
    </lineage>
</organism>
<dbReference type="Proteomes" id="UP000010472">
    <property type="component" value="Chromosome"/>
</dbReference>
<dbReference type="GO" id="GO:0004521">
    <property type="term" value="F:RNA endonuclease activity"/>
    <property type="evidence" value="ECO:0007669"/>
    <property type="project" value="InterPro"/>
</dbReference>
<gene>
    <name evidence="2" type="ORF">Cri9333_4545</name>
</gene>
<dbReference type="GO" id="GO:0016075">
    <property type="term" value="P:rRNA catabolic process"/>
    <property type="evidence" value="ECO:0007669"/>
    <property type="project" value="TreeGrafter"/>
</dbReference>
<name>K9W548_9CYAN</name>
<evidence type="ECO:0000313" key="2">
    <source>
        <dbReference type="EMBL" id="AFZ15326.1"/>
    </source>
</evidence>
<dbReference type="InterPro" id="IPR039018">
    <property type="entry name" value="VapC20-like"/>
</dbReference>
<proteinExistence type="predicted"/>
<accession>K9W548</accession>
<reference evidence="2 3" key="1">
    <citation type="submission" date="2012-06" db="EMBL/GenBank/DDBJ databases">
        <title>Finished chromosome of genome of Crinalium epipsammum PCC 9333.</title>
        <authorList>
            <consortium name="US DOE Joint Genome Institute"/>
            <person name="Gugger M."/>
            <person name="Coursin T."/>
            <person name="Rippka R."/>
            <person name="Tandeau De Marsac N."/>
            <person name="Huntemann M."/>
            <person name="Wei C.-L."/>
            <person name="Han J."/>
            <person name="Detter J.C."/>
            <person name="Han C."/>
            <person name="Tapia R."/>
            <person name="Davenport K."/>
            <person name="Daligault H."/>
            <person name="Erkkila T."/>
            <person name="Gu W."/>
            <person name="Munk A.C.C."/>
            <person name="Teshima H."/>
            <person name="Xu Y."/>
            <person name="Chain P."/>
            <person name="Chen A."/>
            <person name="Krypides N."/>
            <person name="Mavromatis K."/>
            <person name="Markowitz V."/>
            <person name="Szeto E."/>
            <person name="Ivanova N."/>
            <person name="Mikhailova N."/>
            <person name="Ovchinnikova G."/>
            <person name="Pagani I."/>
            <person name="Pati A."/>
            <person name="Goodwin L."/>
            <person name="Peters L."/>
            <person name="Pitluck S."/>
            <person name="Woyke T."/>
            <person name="Kerfeld C."/>
        </authorList>
    </citation>
    <scope>NUCLEOTIDE SEQUENCE [LARGE SCALE GENOMIC DNA]</scope>
    <source>
        <strain evidence="2 3">PCC 9333</strain>
    </source>
</reference>
<dbReference type="EMBL" id="CP003620">
    <property type="protein sequence ID" value="AFZ15326.1"/>
    <property type="molecule type" value="Genomic_DNA"/>
</dbReference>
<dbReference type="InterPro" id="IPR002716">
    <property type="entry name" value="PIN_dom"/>
</dbReference>
<dbReference type="PANTHER" id="PTHR42188">
    <property type="entry name" value="23S RRNA-SPECIFIC ENDONUCLEASE VAPC20"/>
    <property type="match status" value="1"/>
</dbReference>
<sequence>MTPDRLFLDTAFIQALLNSRDQYHLQAKKLLPRVKNADEVWITEAILIEVGNALSAFNRKAAVQFIQQCYQTPNIKVVSVDNQLLNKALQLYQKRPDKTWGLTDCISFVVMQEQSLIYAATADKHFIQAGYRALLLEID</sequence>